<reference evidence="3 4" key="1">
    <citation type="submission" date="2018-05" db="EMBL/GenBank/DDBJ databases">
        <title>Streptomyces venezuelae.</title>
        <authorList>
            <person name="Kim W."/>
            <person name="Lee N."/>
            <person name="Cho B.-K."/>
        </authorList>
    </citation>
    <scope>NUCLEOTIDE SEQUENCE [LARGE SCALE GENOMIC DNA]</scope>
    <source>
        <strain evidence="3 4">ATCC 21782</strain>
    </source>
</reference>
<dbReference type="RefSeq" id="WP_150206226.1">
    <property type="nucleotide sequence ID" value="NZ_CP029190.1"/>
</dbReference>
<evidence type="ECO:0000313" key="4">
    <source>
        <dbReference type="Proteomes" id="UP000325211"/>
    </source>
</evidence>
<sequence>MNTTRTLCFIIAALASYAALFYRLCQGRRSWRDSAYRTLITTLFFQCLTFTMGAVAMESHCLLGIGNLAILLMHLAAVAFCISAQIILLHWAAEGEEAVRQTRFWVITGILLTVLLTVLFFLADGPDRAALDFDGSGDPLLLVYLLAFIASQAVPCITIFRQCGPYARMSDNASVRQALHVLSVAAGILLLYSLVRTINVLTIAAGFETGPWKEAAASVLNALGIVAVSVSLTMSSWGTSAARLLEWARTYRSYRALYPLWRDLYEASPDIALEPPGASVSASVSDLDYRLHRRVVEIRDGWRDLRPYIERTGHAGTGGPAGEAGAEAGAAGTEVRQAFAEAAQIRQALQAKRTGIIPPDNKDAGAFDDRDTSNFTAEVAWLTKVAAAYSKLGKAS</sequence>
<keyword evidence="1" id="KW-0812">Transmembrane</keyword>
<feature type="domain" description="DUF6545" evidence="2">
    <location>
        <begin position="246"/>
        <end position="390"/>
    </location>
</feature>
<evidence type="ECO:0000256" key="1">
    <source>
        <dbReference type="SAM" id="Phobius"/>
    </source>
</evidence>
<feature type="transmembrane region" description="Helical" evidence="1">
    <location>
        <begin position="68"/>
        <end position="92"/>
    </location>
</feature>
<dbReference type="OrthoDB" id="3685619at2"/>
<feature type="transmembrane region" description="Helical" evidence="1">
    <location>
        <begin position="36"/>
        <end position="56"/>
    </location>
</feature>
<dbReference type="Pfam" id="PF20182">
    <property type="entry name" value="DUF6545"/>
    <property type="match status" value="1"/>
</dbReference>
<dbReference type="AlphaFoldDB" id="A0A5P2D294"/>
<evidence type="ECO:0000313" key="3">
    <source>
        <dbReference type="EMBL" id="QES47239.1"/>
    </source>
</evidence>
<proteinExistence type="predicted"/>
<feature type="transmembrane region" description="Helical" evidence="1">
    <location>
        <begin position="6"/>
        <end position="24"/>
    </location>
</feature>
<dbReference type="NCBIfam" id="NF042915">
    <property type="entry name" value="MAB_1171c_fam"/>
    <property type="match status" value="1"/>
</dbReference>
<feature type="transmembrane region" description="Helical" evidence="1">
    <location>
        <begin position="104"/>
        <end position="122"/>
    </location>
</feature>
<feature type="transmembrane region" description="Helical" evidence="1">
    <location>
        <begin position="181"/>
        <end position="207"/>
    </location>
</feature>
<feature type="transmembrane region" description="Helical" evidence="1">
    <location>
        <begin position="219"/>
        <end position="245"/>
    </location>
</feature>
<dbReference type="EMBL" id="CP029190">
    <property type="protein sequence ID" value="QES47239.1"/>
    <property type="molecule type" value="Genomic_DNA"/>
</dbReference>
<accession>A0A5P2D294</accession>
<protein>
    <recommendedName>
        <fullName evidence="2">DUF6545 domain-containing protein</fullName>
    </recommendedName>
</protein>
<dbReference type="Proteomes" id="UP000325211">
    <property type="component" value="Chromosome"/>
</dbReference>
<keyword evidence="1" id="KW-0472">Membrane</keyword>
<dbReference type="InterPro" id="IPR046675">
    <property type="entry name" value="DUF6545"/>
</dbReference>
<feature type="transmembrane region" description="Helical" evidence="1">
    <location>
        <begin position="142"/>
        <end position="160"/>
    </location>
</feature>
<name>A0A5P2D294_STRVZ</name>
<dbReference type="InterPro" id="IPR050039">
    <property type="entry name" value="MAB_1171c-like"/>
</dbReference>
<organism evidence="3 4">
    <name type="scientific">Streptomyces venezuelae</name>
    <dbReference type="NCBI Taxonomy" id="54571"/>
    <lineage>
        <taxon>Bacteria</taxon>
        <taxon>Bacillati</taxon>
        <taxon>Actinomycetota</taxon>
        <taxon>Actinomycetes</taxon>
        <taxon>Kitasatosporales</taxon>
        <taxon>Streptomycetaceae</taxon>
        <taxon>Streptomyces</taxon>
    </lineage>
</organism>
<gene>
    <name evidence="3" type="ORF">DEJ50_04735</name>
</gene>
<evidence type="ECO:0000259" key="2">
    <source>
        <dbReference type="Pfam" id="PF20182"/>
    </source>
</evidence>
<keyword evidence="1" id="KW-1133">Transmembrane helix</keyword>